<accession>A0ABT7WHY8</accession>
<keyword evidence="1" id="KW-0449">Lipoprotein</keyword>
<proteinExistence type="predicted"/>
<comment type="caution">
    <text evidence="1">The sequence shown here is derived from an EMBL/GenBank/DDBJ whole genome shotgun (WGS) entry which is preliminary data.</text>
</comment>
<protein>
    <submittedName>
        <fullName evidence="1">Gliding motility lipoprotein GldB</fullName>
    </submittedName>
</protein>
<dbReference type="EMBL" id="JAUDUY010000010">
    <property type="protein sequence ID" value="MDM9632536.1"/>
    <property type="molecule type" value="Genomic_DNA"/>
</dbReference>
<dbReference type="RefSeq" id="WP_289725896.1">
    <property type="nucleotide sequence ID" value="NZ_JAUDUY010000010.1"/>
</dbReference>
<gene>
    <name evidence="1" type="primary">gldB</name>
    <name evidence="1" type="ORF">QU605_13745</name>
</gene>
<dbReference type="InterPro" id="IPR019853">
    <property type="entry name" value="GldB-like"/>
</dbReference>
<evidence type="ECO:0000313" key="1">
    <source>
        <dbReference type="EMBL" id="MDM9632536.1"/>
    </source>
</evidence>
<reference evidence="1" key="1">
    <citation type="submission" date="2023-06" db="EMBL/GenBank/DDBJ databases">
        <title>Robiginitalea aurantiacus sp. nov. and Algoriphagus sediminis sp. nov., isolated from coastal sediment.</title>
        <authorList>
            <person name="Zhou Z.Y."/>
            <person name="An J."/>
            <person name="Jia Y.W."/>
            <person name="Du Z.J."/>
        </authorList>
    </citation>
    <scope>NUCLEOTIDE SEQUENCE</scope>
    <source>
        <strain evidence="1">M39</strain>
    </source>
</reference>
<dbReference type="Proteomes" id="UP001174839">
    <property type="component" value="Unassembled WGS sequence"/>
</dbReference>
<sequence>MKGIVGSLPKTTIGIVMIILLIQCAGPEPGIEEAVLNTPISLQVTRFDLDFGASAPEDLPRLKADYPYLFPQQFPDSVWISTMSDTLQRQLREEVRKSFSDFRPYEMELELYFKHVAYYFPQAPIPGVLTVTSNVDYKNRVILTDSLLLIGLDNYLGPDHPFYEGLPNFVSKELDPAFMVSDVAGAFNQKSVPPPGDRSFIAQMVYYGKGLYLKDRMMPLAADSVKIKYSASELEWAKANENQVWRYFIERELLYSTDKKLGPRFLDTAPFSKFGLLLDNESPGRIGQYMGWQIVRAFMEKKELELSELLAFPEEELFRESNYKPQK</sequence>
<dbReference type="Pfam" id="PF25594">
    <property type="entry name" value="GldB_lipo"/>
    <property type="match status" value="1"/>
</dbReference>
<dbReference type="NCBIfam" id="TIGR03514">
    <property type="entry name" value="GldB_lipo"/>
    <property type="match status" value="1"/>
</dbReference>
<keyword evidence="2" id="KW-1185">Reference proteome</keyword>
<evidence type="ECO:0000313" key="2">
    <source>
        <dbReference type="Proteomes" id="UP001174839"/>
    </source>
</evidence>
<name>A0ABT7WHY8_9FLAO</name>
<organism evidence="1 2">
    <name type="scientific">Robiginitalea aurantiaca</name>
    <dbReference type="NCBI Taxonomy" id="3056915"/>
    <lineage>
        <taxon>Bacteria</taxon>
        <taxon>Pseudomonadati</taxon>
        <taxon>Bacteroidota</taxon>
        <taxon>Flavobacteriia</taxon>
        <taxon>Flavobacteriales</taxon>
        <taxon>Flavobacteriaceae</taxon>
        <taxon>Robiginitalea</taxon>
    </lineage>
</organism>